<dbReference type="PANTHER" id="PTHR24082:SF313">
    <property type="entry name" value="NUCLEAR RECEPTOR SUBFAMILY 1, GROUP H, MEMBER 5"/>
    <property type="match status" value="1"/>
</dbReference>
<dbReference type="SUPFAM" id="SSF57716">
    <property type="entry name" value="Glucocorticoid receptor-like (DNA-binding domain)"/>
    <property type="match status" value="1"/>
</dbReference>
<dbReference type="InterPro" id="IPR050234">
    <property type="entry name" value="Nuclear_hormone_rcpt_NR1"/>
</dbReference>
<keyword evidence="3" id="KW-0862">Zinc</keyword>
<keyword evidence="8" id="KW-0539">Nucleus</keyword>
<dbReference type="RefSeq" id="XP_070320006.1">
    <property type="nucleotide sequence ID" value="XM_070463905.1"/>
</dbReference>
<evidence type="ECO:0000256" key="2">
    <source>
        <dbReference type="ARBA" id="ARBA00022771"/>
    </source>
</evidence>
<evidence type="ECO:0000256" key="8">
    <source>
        <dbReference type="ARBA" id="ARBA00023242"/>
    </source>
</evidence>
<dbReference type="PROSITE" id="PS00031">
    <property type="entry name" value="NUCLEAR_REC_DBD_1"/>
    <property type="match status" value="1"/>
</dbReference>
<dbReference type="PANTHER" id="PTHR24082">
    <property type="entry name" value="NUCLEAR HORMONE RECEPTOR"/>
    <property type="match status" value="1"/>
</dbReference>
<evidence type="ECO:0000256" key="6">
    <source>
        <dbReference type="ARBA" id="ARBA00023163"/>
    </source>
</evidence>
<keyword evidence="1" id="KW-0479">Metal-binding</keyword>
<evidence type="ECO:0000259" key="9">
    <source>
        <dbReference type="PROSITE" id="PS51030"/>
    </source>
</evidence>
<dbReference type="Proteomes" id="UP001652640">
    <property type="component" value="Unplaced"/>
</dbReference>
<evidence type="ECO:0000256" key="7">
    <source>
        <dbReference type="ARBA" id="ARBA00023170"/>
    </source>
</evidence>
<dbReference type="Pfam" id="PF00105">
    <property type="entry name" value="zf-C4"/>
    <property type="match status" value="1"/>
</dbReference>
<keyword evidence="6" id="KW-0804">Transcription</keyword>
<dbReference type="GeneID" id="110126293"/>
<proteinExistence type="predicted"/>
<gene>
    <name evidence="11" type="primary">LOC110126293</name>
</gene>
<accession>A0ABM4HWR6</accession>
<keyword evidence="2" id="KW-0863">Zinc-finger</keyword>
<dbReference type="SMART" id="SM00399">
    <property type="entry name" value="ZnF_C4"/>
    <property type="match status" value="1"/>
</dbReference>
<keyword evidence="4" id="KW-0805">Transcription regulation</keyword>
<keyword evidence="10" id="KW-1185">Reference proteome</keyword>
<protein>
    <submittedName>
        <fullName evidence="11">Bile acid receptor-like isoform X1</fullName>
    </submittedName>
</protein>
<dbReference type="InterPro" id="IPR001628">
    <property type="entry name" value="Znf_hrmn_rcpt"/>
</dbReference>
<dbReference type="InterPro" id="IPR013088">
    <property type="entry name" value="Znf_NHR/GATA"/>
</dbReference>
<evidence type="ECO:0000256" key="3">
    <source>
        <dbReference type="ARBA" id="ARBA00022833"/>
    </source>
</evidence>
<evidence type="ECO:0000256" key="5">
    <source>
        <dbReference type="ARBA" id="ARBA00023125"/>
    </source>
</evidence>
<keyword evidence="7" id="KW-0675">Receptor</keyword>
<evidence type="ECO:0000256" key="1">
    <source>
        <dbReference type="ARBA" id="ARBA00022723"/>
    </source>
</evidence>
<organism evidence="10 11">
    <name type="scientific">Odocoileus virginianus</name>
    <name type="common">White-tailed deer</name>
    <dbReference type="NCBI Taxonomy" id="9874"/>
    <lineage>
        <taxon>Eukaryota</taxon>
        <taxon>Metazoa</taxon>
        <taxon>Chordata</taxon>
        <taxon>Craniata</taxon>
        <taxon>Vertebrata</taxon>
        <taxon>Euteleostomi</taxon>
        <taxon>Mammalia</taxon>
        <taxon>Eutheria</taxon>
        <taxon>Laurasiatheria</taxon>
        <taxon>Artiodactyla</taxon>
        <taxon>Ruminantia</taxon>
        <taxon>Pecora</taxon>
        <taxon>Cervidae</taxon>
        <taxon>Odocoileinae</taxon>
        <taxon>Odocoileus</taxon>
    </lineage>
</organism>
<evidence type="ECO:0000256" key="4">
    <source>
        <dbReference type="ARBA" id="ARBA00023015"/>
    </source>
</evidence>
<evidence type="ECO:0000313" key="10">
    <source>
        <dbReference type="Proteomes" id="UP001652640"/>
    </source>
</evidence>
<dbReference type="PRINTS" id="PR00047">
    <property type="entry name" value="STROIDFINGER"/>
</dbReference>
<feature type="domain" description="Nuclear receptor" evidence="9">
    <location>
        <begin position="20"/>
        <end position="96"/>
    </location>
</feature>
<evidence type="ECO:0000313" key="11">
    <source>
        <dbReference type="RefSeq" id="XP_070320006.1"/>
    </source>
</evidence>
<reference evidence="11" key="1">
    <citation type="submission" date="2025-08" db="UniProtKB">
        <authorList>
            <consortium name="RefSeq"/>
        </authorList>
    </citation>
    <scope>IDENTIFICATION</scope>
    <source>
        <tissue evidence="11">Tongue muscle</tissue>
    </source>
</reference>
<dbReference type="PROSITE" id="PS51030">
    <property type="entry name" value="NUCLEAR_REC_DBD_2"/>
    <property type="match status" value="1"/>
</dbReference>
<name>A0ABM4HWR6_ODOVR</name>
<sequence length="97" mass="11065">MSLHLMDILWLNQCSTMGQEEHCVICGDKTSGYHYNALTCEVCKGFFRRSITRNAVYSCKNGGHCEVDMYMQTKCQECRLKKYSEAHGMNSRGTSAH</sequence>
<keyword evidence="5" id="KW-0238">DNA-binding</keyword>
<dbReference type="Gene3D" id="3.30.50.10">
    <property type="entry name" value="Erythroid Transcription Factor GATA-1, subunit A"/>
    <property type="match status" value="1"/>
</dbReference>